<sequence>MGLDDKIKNAAQDLTGKGKEAAGKASDNERLEAEGHQDQTEANLKKAGENVKDAFK</sequence>
<evidence type="ECO:0000259" key="3">
    <source>
        <dbReference type="Pfam" id="PF05532"/>
    </source>
</evidence>
<comment type="similarity">
    <text evidence="1">Belongs to the UPF0337 (CsbD) family.</text>
</comment>
<name>A0A177K7E4_9MICO</name>
<proteinExistence type="inferred from homology"/>
<dbReference type="OrthoDB" id="2143260at2"/>
<dbReference type="InterPro" id="IPR036629">
    <property type="entry name" value="YjbJ_sf"/>
</dbReference>
<dbReference type="AlphaFoldDB" id="A0A177K7E4"/>
<comment type="caution">
    <text evidence="4">The sequence shown here is derived from an EMBL/GenBank/DDBJ whole genome shotgun (WGS) entry which is preliminary data.</text>
</comment>
<evidence type="ECO:0000313" key="5">
    <source>
        <dbReference type="Proteomes" id="UP000076998"/>
    </source>
</evidence>
<gene>
    <name evidence="4" type="ORF">AYL44_10645</name>
</gene>
<dbReference type="Gene3D" id="1.10.1470.10">
    <property type="entry name" value="YjbJ"/>
    <property type="match status" value="1"/>
</dbReference>
<dbReference type="InterPro" id="IPR008462">
    <property type="entry name" value="CsbD"/>
</dbReference>
<accession>A0A177K7E4</accession>
<evidence type="ECO:0000256" key="2">
    <source>
        <dbReference type="SAM" id="MobiDB-lite"/>
    </source>
</evidence>
<protein>
    <submittedName>
        <fullName evidence="4">CsbD-like protein</fullName>
    </submittedName>
</protein>
<feature type="domain" description="CsbD-like" evidence="3">
    <location>
        <begin position="5"/>
        <end position="56"/>
    </location>
</feature>
<organism evidence="4 5">
    <name type="scientific">Microbacterium oleivorans</name>
    <dbReference type="NCBI Taxonomy" id="273677"/>
    <lineage>
        <taxon>Bacteria</taxon>
        <taxon>Bacillati</taxon>
        <taxon>Actinomycetota</taxon>
        <taxon>Actinomycetes</taxon>
        <taxon>Micrococcales</taxon>
        <taxon>Microbacteriaceae</taxon>
        <taxon>Microbacterium</taxon>
    </lineage>
</organism>
<reference evidence="4 5" key="1">
    <citation type="submission" date="2016-02" db="EMBL/GenBank/DDBJ databases">
        <authorList>
            <person name="Wen L."/>
            <person name="He K."/>
            <person name="Yang H."/>
        </authorList>
    </citation>
    <scope>NUCLEOTIDE SEQUENCE [LARGE SCALE GENOMIC DNA]</scope>
    <source>
        <strain evidence="4 5">CD11_3</strain>
    </source>
</reference>
<dbReference type="EMBL" id="LSTV01000004">
    <property type="protein sequence ID" value="OAH49322.1"/>
    <property type="molecule type" value="Genomic_DNA"/>
</dbReference>
<dbReference type="RefSeq" id="WP_064003284.1">
    <property type="nucleotide sequence ID" value="NZ_JAMBOV010000004.1"/>
</dbReference>
<feature type="compositionally biased region" description="Basic and acidic residues" evidence="2">
    <location>
        <begin position="16"/>
        <end position="56"/>
    </location>
</feature>
<dbReference type="Pfam" id="PF05532">
    <property type="entry name" value="CsbD"/>
    <property type="match status" value="1"/>
</dbReference>
<evidence type="ECO:0000313" key="4">
    <source>
        <dbReference type="EMBL" id="OAH49322.1"/>
    </source>
</evidence>
<evidence type="ECO:0000256" key="1">
    <source>
        <dbReference type="ARBA" id="ARBA00009129"/>
    </source>
</evidence>
<dbReference type="SUPFAM" id="SSF69047">
    <property type="entry name" value="Hypothetical protein YjbJ"/>
    <property type="match status" value="1"/>
</dbReference>
<dbReference type="Proteomes" id="UP000076998">
    <property type="component" value="Unassembled WGS sequence"/>
</dbReference>
<feature type="region of interest" description="Disordered" evidence="2">
    <location>
        <begin position="1"/>
        <end position="56"/>
    </location>
</feature>